<keyword evidence="9" id="KW-0234">DNA repair</keyword>
<keyword evidence="3" id="KW-0515">Mutator protein</keyword>
<feature type="domain" description="Nudix hydrolase" evidence="17">
    <location>
        <begin position="5"/>
        <end position="132"/>
    </location>
</feature>
<dbReference type="InterPro" id="IPR020084">
    <property type="entry name" value="NUDIX_hydrolase_CS"/>
</dbReference>
<dbReference type="EC" id="3.6.1.55" evidence="12"/>
<dbReference type="RefSeq" id="WP_015939209.1">
    <property type="nucleotide sequence ID" value="NZ_FPIW01000006.1"/>
</dbReference>
<evidence type="ECO:0000256" key="14">
    <source>
        <dbReference type="ARBA" id="ARBA00041592"/>
    </source>
</evidence>
<evidence type="ECO:0000256" key="6">
    <source>
        <dbReference type="ARBA" id="ARBA00022763"/>
    </source>
</evidence>
<keyword evidence="8" id="KW-0460">Magnesium</keyword>
<dbReference type="PANTHER" id="PTHR47707">
    <property type="entry name" value="8-OXO-DGTP DIPHOSPHATASE"/>
    <property type="match status" value="1"/>
</dbReference>
<evidence type="ECO:0000256" key="10">
    <source>
        <dbReference type="ARBA" id="ARBA00035861"/>
    </source>
</evidence>
<evidence type="ECO:0000256" key="5">
    <source>
        <dbReference type="ARBA" id="ARBA00022723"/>
    </source>
</evidence>
<protein>
    <recommendedName>
        <fullName evidence="13">8-oxo-dGTP diphosphatase</fullName>
        <ecNumber evidence="12">3.6.1.55</ecNumber>
    </recommendedName>
    <alternativeName>
        <fullName evidence="16">7,8-dihydro-8-oxoguanine-triphosphatase</fullName>
    </alternativeName>
    <alternativeName>
        <fullName evidence="15">Mutator protein MutT</fullName>
    </alternativeName>
    <alternativeName>
        <fullName evidence="14">dGTP pyrophosphohydrolase</fullName>
    </alternativeName>
</protein>
<dbReference type="PANTHER" id="PTHR47707:SF1">
    <property type="entry name" value="NUDIX HYDROLASE FAMILY PROTEIN"/>
    <property type="match status" value="1"/>
</dbReference>
<dbReference type="InterPro" id="IPR000086">
    <property type="entry name" value="NUDIX_hydrolase_dom"/>
</dbReference>
<sequence length="141" mass="15753">MDNTQTIDVAAGIIWRGGHFLASQRPTNKVMEGYWEFPGGKIEGDESPEEALRRELAEELGIGVREASYWQCVEHCYADRKLNVRLYFFHVTDFSGEPCPAEGQNLRWISPDEAPALDFLPADSGVLEQLLTLGKLNGAPE</sequence>
<dbReference type="GO" id="GO:0044716">
    <property type="term" value="F:8-oxo-GDP phosphatase activity"/>
    <property type="evidence" value="ECO:0007669"/>
    <property type="project" value="TreeGrafter"/>
</dbReference>
<evidence type="ECO:0000256" key="13">
    <source>
        <dbReference type="ARBA" id="ARBA00040794"/>
    </source>
</evidence>
<dbReference type="InterPro" id="IPR020476">
    <property type="entry name" value="Nudix_hydrolase"/>
</dbReference>
<evidence type="ECO:0000256" key="7">
    <source>
        <dbReference type="ARBA" id="ARBA00022801"/>
    </source>
</evidence>
<evidence type="ECO:0000256" key="16">
    <source>
        <dbReference type="ARBA" id="ARBA00042798"/>
    </source>
</evidence>
<dbReference type="CDD" id="cd03425">
    <property type="entry name" value="NUDIX_MutT_NudA_like"/>
    <property type="match status" value="1"/>
</dbReference>
<dbReference type="Pfam" id="PF14815">
    <property type="entry name" value="NUDIX_4"/>
    <property type="match status" value="1"/>
</dbReference>
<evidence type="ECO:0000256" key="3">
    <source>
        <dbReference type="ARBA" id="ARBA00022457"/>
    </source>
</evidence>
<evidence type="ECO:0000313" key="19">
    <source>
        <dbReference type="Proteomes" id="UP000182680"/>
    </source>
</evidence>
<organism evidence="18 19">
    <name type="scientific">Desulfovibrio desulfuricans</name>
    <dbReference type="NCBI Taxonomy" id="876"/>
    <lineage>
        <taxon>Bacteria</taxon>
        <taxon>Pseudomonadati</taxon>
        <taxon>Thermodesulfobacteriota</taxon>
        <taxon>Desulfovibrionia</taxon>
        <taxon>Desulfovibrionales</taxon>
        <taxon>Desulfovibrionaceae</taxon>
        <taxon>Desulfovibrio</taxon>
    </lineage>
</organism>
<comment type="catalytic activity">
    <reaction evidence="10">
        <text>8-oxo-dGTP + H2O = 8-oxo-dGMP + diphosphate + H(+)</text>
        <dbReference type="Rhea" id="RHEA:31575"/>
        <dbReference type="ChEBI" id="CHEBI:15377"/>
        <dbReference type="ChEBI" id="CHEBI:15378"/>
        <dbReference type="ChEBI" id="CHEBI:33019"/>
        <dbReference type="ChEBI" id="CHEBI:63224"/>
        <dbReference type="ChEBI" id="CHEBI:77896"/>
        <dbReference type="EC" id="3.6.1.55"/>
    </reaction>
</comment>
<accession>A0AA94HR17</accession>
<comment type="caution">
    <text evidence="18">The sequence shown here is derived from an EMBL/GenBank/DDBJ whole genome shotgun (WGS) entry which is preliminary data.</text>
</comment>
<evidence type="ECO:0000256" key="1">
    <source>
        <dbReference type="ARBA" id="ARBA00001946"/>
    </source>
</evidence>
<keyword evidence="6" id="KW-0227">DNA damage</keyword>
<name>A0AA94HR17_DESDE</name>
<dbReference type="GO" id="GO:0008413">
    <property type="term" value="F:8-oxo-7,8-dihydroguanosine triphosphate pyrophosphatase activity"/>
    <property type="evidence" value="ECO:0007669"/>
    <property type="project" value="TreeGrafter"/>
</dbReference>
<dbReference type="SUPFAM" id="SSF55811">
    <property type="entry name" value="Nudix"/>
    <property type="match status" value="1"/>
</dbReference>
<dbReference type="AlphaFoldDB" id="A0AA94HR17"/>
<keyword evidence="4" id="KW-0235">DNA replication</keyword>
<dbReference type="EMBL" id="FPIW01000006">
    <property type="protein sequence ID" value="SFW25394.1"/>
    <property type="molecule type" value="Genomic_DNA"/>
</dbReference>
<reference evidence="19" key="1">
    <citation type="submission" date="2016-11" db="EMBL/GenBank/DDBJ databases">
        <authorList>
            <person name="Jaros S."/>
            <person name="Januszkiewicz K."/>
            <person name="Wedrychowicz H."/>
        </authorList>
    </citation>
    <scope>NUCLEOTIDE SEQUENCE [LARGE SCALE GENOMIC DNA]</scope>
    <source>
        <strain evidence="19">DSM 7057</strain>
    </source>
</reference>
<dbReference type="GO" id="GO:0035539">
    <property type="term" value="F:8-oxo-7,8-dihydrodeoxyguanosine triphosphate pyrophosphatase activity"/>
    <property type="evidence" value="ECO:0007669"/>
    <property type="project" value="UniProtKB-EC"/>
</dbReference>
<evidence type="ECO:0000256" key="4">
    <source>
        <dbReference type="ARBA" id="ARBA00022705"/>
    </source>
</evidence>
<comment type="catalytic activity">
    <reaction evidence="11">
        <text>8-oxo-GTP + H2O = 8-oxo-GMP + diphosphate + H(+)</text>
        <dbReference type="Rhea" id="RHEA:67616"/>
        <dbReference type="ChEBI" id="CHEBI:15377"/>
        <dbReference type="ChEBI" id="CHEBI:15378"/>
        <dbReference type="ChEBI" id="CHEBI:33019"/>
        <dbReference type="ChEBI" id="CHEBI:143553"/>
        <dbReference type="ChEBI" id="CHEBI:145694"/>
    </reaction>
</comment>
<evidence type="ECO:0000256" key="2">
    <source>
        <dbReference type="ARBA" id="ARBA00005582"/>
    </source>
</evidence>
<dbReference type="Proteomes" id="UP000182680">
    <property type="component" value="Unassembled WGS sequence"/>
</dbReference>
<comment type="cofactor">
    <cofactor evidence="1">
        <name>Mg(2+)</name>
        <dbReference type="ChEBI" id="CHEBI:18420"/>
    </cofactor>
</comment>
<gene>
    <name evidence="18" type="ORF">SAMN02910291_00571</name>
</gene>
<evidence type="ECO:0000256" key="8">
    <source>
        <dbReference type="ARBA" id="ARBA00022842"/>
    </source>
</evidence>
<dbReference type="OMA" id="KLEYQFP"/>
<evidence type="ECO:0000256" key="12">
    <source>
        <dbReference type="ARBA" id="ARBA00038905"/>
    </source>
</evidence>
<evidence type="ECO:0000313" key="18">
    <source>
        <dbReference type="EMBL" id="SFW25394.1"/>
    </source>
</evidence>
<dbReference type="GO" id="GO:0006281">
    <property type="term" value="P:DNA repair"/>
    <property type="evidence" value="ECO:0007669"/>
    <property type="project" value="UniProtKB-KW"/>
</dbReference>
<dbReference type="PROSITE" id="PS00893">
    <property type="entry name" value="NUDIX_BOX"/>
    <property type="match status" value="1"/>
</dbReference>
<dbReference type="InterPro" id="IPR047127">
    <property type="entry name" value="MutT-like"/>
</dbReference>
<dbReference type="GO" id="GO:0044715">
    <property type="term" value="F:8-oxo-dGDP phosphatase activity"/>
    <property type="evidence" value="ECO:0007669"/>
    <property type="project" value="TreeGrafter"/>
</dbReference>
<evidence type="ECO:0000256" key="11">
    <source>
        <dbReference type="ARBA" id="ARBA00036904"/>
    </source>
</evidence>
<evidence type="ECO:0000256" key="9">
    <source>
        <dbReference type="ARBA" id="ARBA00023204"/>
    </source>
</evidence>
<dbReference type="PROSITE" id="PS51462">
    <property type="entry name" value="NUDIX"/>
    <property type="match status" value="1"/>
</dbReference>
<keyword evidence="5" id="KW-0479">Metal-binding</keyword>
<dbReference type="InterPro" id="IPR015797">
    <property type="entry name" value="NUDIX_hydrolase-like_dom_sf"/>
</dbReference>
<comment type="similarity">
    <text evidence="2">Belongs to the Nudix hydrolase family.</text>
</comment>
<evidence type="ECO:0000259" key="17">
    <source>
        <dbReference type="PROSITE" id="PS51462"/>
    </source>
</evidence>
<dbReference type="PRINTS" id="PR00502">
    <property type="entry name" value="NUDIXFAMILY"/>
</dbReference>
<dbReference type="InterPro" id="IPR029119">
    <property type="entry name" value="MutY_C"/>
</dbReference>
<dbReference type="GO" id="GO:0046872">
    <property type="term" value="F:metal ion binding"/>
    <property type="evidence" value="ECO:0007669"/>
    <property type="project" value="UniProtKB-KW"/>
</dbReference>
<proteinExistence type="inferred from homology"/>
<evidence type="ECO:0000256" key="15">
    <source>
        <dbReference type="ARBA" id="ARBA00041979"/>
    </source>
</evidence>
<dbReference type="Gene3D" id="3.90.79.10">
    <property type="entry name" value="Nucleoside Triphosphate Pyrophosphohydrolase"/>
    <property type="match status" value="1"/>
</dbReference>
<dbReference type="GO" id="GO:0006260">
    <property type="term" value="P:DNA replication"/>
    <property type="evidence" value="ECO:0007669"/>
    <property type="project" value="UniProtKB-KW"/>
</dbReference>
<keyword evidence="7" id="KW-0378">Hydrolase</keyword>